<evidence type="ECO:0000313" key="2">
    <source>
        <dbReference type="Proteomes" id="UP000183487"/>
    </source>
</evidence>
<dbReference type="SUPFAM" id="SSF53850">
    <property type="entry name" value="Periplasmic binding protein-like II"/>
    <property type="match status" value="1"/>
</dbReference>
<sequence length="235" mass="25367">MMKQDSNHRPVHLMSGFVVQTPFAVDILPRFEQSGGQVRIEWNPTSVLVKEIDSGKRADALLVTREAMDRLVEQGVVDASTRVELLRSNLGVAVKRGAPGPSIGDADQFREALLNARSVAYSDSGASGIYFSKLIAQWGIADKINARATIIKDGLAAEKLLSGEADLAVQQISELLTVDGIEIVGPFPPGAQNALSFSAACFAGTDNLDETKRFLAHINDAAARETYRRYGLEPV</sequence>
<protein>
    <submittedName>
        <fullName evidence="1">Molybdate transport system substrate-binding protein</fullName>
    </submittedName>
</protein>
<organism evidence="1 2">
    <name type="scientific">Paraburkholderia fungorum</name>
    <dbReference type="NCBI Taxonomy" id="134537"/>
    <lineage>
        <taxon>Bacteria</taxon>
        <taxon>Pseudomonadati</taxon>
        <taxon>Pseudomonadota</taxon>
        <taxon>Betaproteobacteria</taxon>
        <taxon>Burkholderiales</taxon>
        <taxon>Burkholderiaceae</taxon>
        <taxon>Paraburkholderia</taxon>
    </lineage>
</organism>
<dbReference type="PANTHER" id="PTHR30632:SF11">
    <property type="entry name" value="BLR4797 PROTEIN"/>
    <property type="match status" value="1"/>
</dbReference>
<name>A0A1H1JG02_9BURK</name>
<dbReference type="GO" id="GO:0015689">
    <property type="term" value="P:molybdate ion transport"/>
    <property type="evidence" value="ECO:0007669"/>
    <property type="project" value="TreeGrafter"/>
</dbReference>
<dbReference type="AlphaFoldDB" id="A0A1H1JG02"/>
<dbReference type="Proteomes" id="UP000183487">
    <property type="component" value="Unassembled WGS sequence"/>
</dbReference>
<dbReference type="Gene3D" id="3.40.190.10">
    <property type="entry name" value="Periplasmic binding protein-like II"/>
    <property type="match status" value="2"/>
</dbReference>
<evidence type="ECO:0000313" key="1">
    <source>
        <dbReference type="EMBL" id="SDR48870.1"/>
    </source>
</evidence>
<accession>A0A1H1JG02</accession>
<proteinExistence type="predicted"/>
<reference evidence="2" key="1">
    <citation type="submission" date="2016-10" db="EMBL/GenBank/DDBJ databases">
        <authorList>
            <person name="Varghese N."/>
        </authorList>
    </citation>
    <scope>NUCLEOTIDE SEQUENCE [LARGE SCALE GENOMIC DNA]</scope>
    <source>
        <strain evidence="2">GAS106B</strain>
    </source>
</reference>
<dbReference type="GO" id="GO:0030973">
    <property type="term" value="F:molybdate ion binding"/>
    <property type="evidence" value="ECO:0007669"/>
    <property type="project" value="TreeGrafter"/>
</dbReference>
<keyword evidence="2" id="KW-1185">Reference proteome</keyword>
<dbReference type="InterPro" id="IPR050682">
    <property type="entry name" value="ModA/WtpA"/>
</dbReference>
<gene>
    <name evidence="1" type="ORF">SAMN05443245_6293</name>
</gene>
<dbReference type="EMBL" id="FNKP01000003">
    <property type="protein sequence ID" value="SDR48870.1"/>
    <property type="molecule type" value="Genomic_DNA"/>
</dbReference>
<dbReference type="Pfam" id="PF13531">
    <property type="entry name" value="SBP_bac_11"/>
    <property type="match status" value="1"/>
</dbReference>
<dbReference type="PANTHER" id="PTHR30632">
    <property type="entry name" value="MOLYBDATE-BINDING PERIPLASMIC PROTEIN"/>
    <property type="match status" value="1"/>
</dbReference>